<evidence type="ECO:0000313" key="2">
    <source>
        <dbReference type="EMBL" id="MFC5059930.1"/>
    </source>
</evidence>
<reference evidence="3" key="1">
    <citation type="journal article" date="2019" name="Int. J. Syst. Evol. Microbiol.">
        <title>The Global Catalogue of Microorganisms (GCM) 10K type strain sequencing project: providing services to taxonomists for standard genome sequencing and annotation.</title>
        <authorList>
            <consortium name="The Broad Institute Genomics Platform"/>
            <consortium name="The Broad Institute Genome Sequencing Center for Infectious Disease"/>
            <person name="Wu L."/>
            <person name="Ma J."/>
        </authorList>
    </citation>
    <scope>NUCLEOTIDE SEQUENCE [LARGE SCALE GENOMIC DNA]</scope>
    <source>
        <strain evidence="3">KCTC 12848</strain>
    </source>
</reference>
<dbReference type="SUPFAM" id="SSF46955">
    <property type="entry name" value="Putative DNA-binding domain"/>
    <property type="match status" value="1"/>
</dbReference>
<organism evidence="2 3">
    <name type="scientific">Saccharothrix xinjiangensis</name>
    <dbReference type="NCBI Taxonomy" id="204798"/>
    <lineage>
        <taxon>Bacteria</taxon>
        <taxon>Bacillati</taxon>
        <taxon>Actinomycetota</taxon>
        <taxon>Actinomycetes</taxon>
        <taxon>Pseudonocardiales</taxon>
        <taxon>Pseudonocardiaceae</taxon>
        <taxon>Saccharothrix</taxon>
    </lineage>
</organism>
<dbReference type="Proteomes" id="UP001595833">
    <property type="component" value="Unassembled WGS sequence"/>
</dbReference>
<comment type="caution">
    <text evidence="2">The sequence shown here is derived from an EMBL/GenBank/DDBJ whole genome shotgun (WGS) entry which is preliminary data.</text>
</comment>
<dbReference type="EMBL" id="JBHSJB010000050">
    <property type="protein sequence ID" value="MFC5059930.1"/>
    <property type="molecule type" value="Genomic_DNA"/>
</dbReference>
<dbReference type="InterPro" id="IPR009061">
    <property type="entry name" value="DNA-bd_dom_put_sf"/>
</dbReference>
<sequence length="117" mass="13188">MGKDGTALRPVDPARAAGISTRRVRNHLDAGVLPPAERSEFGYRRFEERHRQVLLTSGVQHRRMRGRGRPWAQVCPPGGRANADLLEIGYSITREARFSPADPQTSSIVHRRKIHRS</sequence>
<feature type="region of interest" description="Disordered" evidence="1">
    <location>
        <begin position="97"/>
        <end position="117"/>
    </location>
</feature>
<protein>
    <recommendedName>
        <fullName evidence="4">MerR-like DNA binding protein</fullName>
    </recommendedName>
</protein>
<dbReference type="RefSeq" id="WP_344042428.1">
    <property type="nucleotide sequence ID" value="NZ_BAAAKE010000034.1"/>
</dbReference>
<evidence type="ECO:0000313" key="3">
    <source>
        <dbReference type="Proteomes" id="UP001595833"/>
    </source>
</evidence>
<proteinExistence type="predicted"/>
<accession>A0ABV9YB43</accession>
<name>A0ABV9YB43_9PSEU</name>
<evidence type="ECO:0000256" key="1">
    <source>
        <dbReference type="SAM" id="MobiDB-lite"/>
    </source>
</evidence>
<evidence type="ECO:0008006" key="4">
    <source>
        <dbReference type="Google" id="ProtNLM"/>
    </source>
</evidence>
<gene>
    <name evidence="2" type="ORF">ACFPFM_39980</name>
</gene>
<keyword evidence="3" id="KW-1185">Reference proteome</keyword>
<dbReference type="Gene3D" id="1.10.1660.10">
    <property type="match status" value="1"/>
</dbReference>